<comment type="catalytic activity">
    <reaction evidence="14">
        <text>(R)-4'-phosphopantetheine + ATP + H(+) = 3'-dephospho-CoA + diphosphate</text>
        <dbReference type="Rhea" id="RHEA:19801"/>
        <dbReference type="ChEBI" id="CHEBI:15378"/>
        <dbReference type="ChEBI" id="CHEBI:30616"/>
        <dbReference type="ChEBI" id="CHEBI:33019"/>
        <dbReference type="ChEBI" id="CHEBI:57328"/>
        <dbReference type="ChEBI" id="CHEBI:61723"/>
        <dbReference type="EC" id="2.7.7.3"/>
    </reaction>
    <physiologicalReaction direction="left-to-right" evidence="14">
        <dbReference type="Rhea" id="RHEA:19802"/>
    </physiologicalReaction>
</comment>
<keyword evidence="7" id="KW-0808">Transferase</keyword>
<organism evidence="23 24">
    <name type="scientific">Brassicogethes aeneus</name>
    <name type="common">Rape pollen beetle</name>
    <name type="synonym">Meligethes aeneus</name>
    <dbReference type="NCBI Taxonomy" id="1431903"/>
    <lineage>
        <taxon>Eukaryota</taxon>
        <taxon>Metazoa</taxon>
        <taxon>Ecdysozoa</taxon>
        <taxon>Arthropoda</taxon>
        <taxon>Hexapoda</taxon>
        <taxon>Insecta</taxon>
        <taxon>Pterygota</taxon>
        <taxon>Neoptera</taxon>
        <taxon>Endopterygota</taxon>
        <taxon>Coleoptera</taxon>
        <taxon>Polyphaga</taxon>
        <taxon>Cucujiformia</taxon>
        <taxon>Nitidulidae</taxon>
        <taxon>Meligethinae</taxon>
        <taxon>Brassicogethes</taxon>
    </lineage>
</organism>
<gene>
    <name evidence="23" type="ORF">MELIAE_LOCUS12357</name>
</gene>
<keyword evidence="6" id="KW-0597">Phosphoprotein</keyword>
<evidence type="ECO:0000256" key="20">
    <source>
        <dbReference type="ARBA" id="ARBA00066359"/>
    </source>
</evidence>
<dbReference type="InterPro" id="IPR014729">
    <property type="entry name" value="Rossmann-like_a/b/a_fold"/>
</dbReference>
<dbReference type="EC" id="2.7.1.24" evidence="20"/>
<dbReference type="HAMAP" id="MF_00376">
    <property type="entry name" value="Dephospho_CoA_kinase"/>
    <property type="match status" value="1"/>
</dbReference>
<comment type="subcellular location">
    <subcellularLocation>
        <location evidence="2">Cytoplasm</location>
    </subcellularLocation>
    <subcellularLocation>
        <location evidence="1">Mitochondrion matrix</location>
    </subcellularLocation>
</comment>
<dbReference type="EMBL" id="OV121140">
    <property type="protein sequence ID" value="CAH0563565.1"/>
    <property type="molecule type" value="Genomic_DNA"/>
</dbReference>
<dbReference type="NCBIfam" id="TIGR00152">
    <property type="entry name" value="dephospho-CoA kinase"/>
    <property type="match status" value="1"/>
</dbReference>
<dbReference type="FunFam" id="3.40.50.300:FF:000899">
    <property type="entry name" value="Bifunctional coenzyme A synthase"/>
    <property type="match status" value="1"/>
</dbReference>
<evidence type="ECO:0000256" key="21">
    <source>
        <dbReference type="ARBA" id="ARBA00067394"/>
    </source>
</evidence>
<dbReference type="OrthoDB" id="330671at2759"/>
<proteinExistence type="inferred from homology"/>
<protein>
    <recommendedName>
        <fullName evidence="21">Bifunctional coenzyme A synthase</fullName>
        <ecNumber evidence="20">2.7.1.24</ecNumber>
        <ecNumber evidence="4">2.7.7.3</ecNumber>
    </recommendedName>
</protein>
<dbReference type="PANTHER" id="PTHR10695:SF46">
    <property type="entry name" value="BIFUNCTIONAL COENZYME A SYNTHASE-RELATED"/>
    <property type="match status" value="1"/>
</dbReference>
<dbReference type="GO" id="GO:0005759">
    <property type="term" value="C:mitochondrial matrix"/>
    <property type="evidence" value="ECO:0007669"/>
    <property type="project" value="UniProtKB-SubCell"/>
</dbReference>
<dbReference type="CDD" id="cd02164">
    <property type="entry name" value="PPAT_CoAS"/>
    <property type="match status" value="1"/>
</dbReference>
<keyword evidence="12" id="KW-0496">Mitochondrion</keyword>
<dbReference type="GO" id="GO:0004595">
    <property type="term" value="F:pantetheine-phosphate adenylyltransferase activity"/>
    <property type="evidence" value="ECO:0007669"/>
    <property type="project" value="UniProtKB-EC"/>
</dbReference>
<evidence type="ECO:0000256" key="18">
    <source>
        <dbReference type="ARBA" id="ARBA00060696"/>
    </source>
</evidence>
<keyword evidence="11" id="KW-0067">ATP-binding</keyword>
<evidence type="ECO:0000256" key="8">
    <source>
        <dbReference type="ARBA" id="ARBA00022695"/>
    </source>
</evidence>
<evidence type="ECO:0000256" key="16">
    <source>
        <dbReference type="ARBA" id="ARBA00059677"/>
    </source>
</evidence>
<comment type="similarity">
    <text evidence="19">In the central section; belongs to the eukaryotic CoaD family.</text>
</comment>
<evidence type="ECO:0000256" key="19">
    <source>
        <dbReference type="ARBA" id="ARBA00061673"/>
    </source>
</evidence>
<evidence type="ECO:0000256" key="11">
    <source>
        <dbReference type="ARBA" id="ARBA00022840"/>
    </source>
</evidence>
<dbReference type="NCBIfam" id="NF001985">
    <property type="entry name" value="PRK00777.1"/>
    <property type="match status" value="1"/>
</dbReference>
<evidence type="ECO:0000256" key="3">
    <source>
        <dbReference type="ARBA" id="ARBA00011245"/>
    </source>
</evidence>
<evidence type="ECO:0000256" key="5">
    <source>
        <dbReference type="ARBA" id="ARBA00022490"/>
    </source>
</evidence>
<keyword evidence="24" id="KW-1185">Reference proteome</keyword>
<evidence type="ECO:0000256" key="17">
    <source>
        <dbReference type="ARBA" id="ARBA00060565"/>
    </source>
</evidence>
<evidence type="ECO:0000256" key="15">
    <source>
        <dbReference type="ARBA" id="ARBA00051912"/>
    </source>
</evidence>
<evidence type="ECO:0000256" key="10">
    <source>
        <dbReference type="ARBA" id="ARBA00022777"/>
    </source>
</evidence>
<evidence type="ECO:0000256" key="4">
    <source>
        <dbReference type="ARBA" id="ARBA00012392"/>
    </source>
</evidence>
<dbReference type="InterPro" id="IPR027417">
    <property type="entry name" value="P-loop_NTPase"/>
</dbReference>
<comment type="subunit">
    <text evidence="3">Monomer.</text>
</comment>
<dbReference type="CDD" id="cd02022">
    <property type="entry name" value="DPCK"/>
    <property type="match status" value="1"/>
</dbReference>
<dbReference type="InterPro" id="IPR001977">
    <property type="entry name" value="Depp_CoAkinase"/>
</dbReference>
<evidence type="ECO:0000256" key="2">
    <source>
        <dbReference type="ARBA" id="ARBA00004496"/>
    </source>
</evidence>
<comment type="pathway">
    <text evidence="17">Cofactor biosynthesis; coenzyme A biosynthesis; CoA from (R)-pantothenate: step 4/5.</text>
</comment>
<evidence type="ECO:0000256" key="7">
    <source>
        <dbReference type="ARBA" id="ARBA00022679"/>
    </source>
</evidence>
<dbReference type="PANTHER" id="PTHR10695">
    <property type="entry name" value="DEPHOSPHO-COA KINASE-RELATED"/>
    <property type="match status" value="1"/>
</dbReference>
<keyword evidence="10" id="KW-0418">Kinase</keyword>
<keyword evidence="13" id="KW-0511">Multifunctional enzyme</keyword>
<evidence type="ECO:0000259" key="22">
    <source>
        <dbReference type="Pfam" id="PF01467"/>
    </source>
</evidence>
<dbReference type="FunFam" id="3.40.50.620:FF:000089">
    <property type="entry name" value="Bifunctional coenzyme A synthase"/>
    <property type="match status" value="1"/>
</dbReference>
<dbReference type="Pfam" id="PF01467">
    <property type="entry name" value="CTP_transf_like"/>
    <property type="match status" value="1"/>
</dbReference>
<evidence type="ECO:0000256" key="13">
    <source>
        <dbReference type="ARBA" id="ARBA00023268"/>
    </source>
</evidence>
<dbReference type="Gene3D" id="3.40.50.620">
    <property type="entry name" value="HUPs"/>
    <property type="match status" value="1"/>
</dbReference>
<dbReference type="Gene3D" id="3.40.50.300">
    <property type="entry name" value="P-loop containing nucleotide triphosphate hydrolases"/>
    <property type="match status" value="1"/>
</dbReference>
<dbReference type="AlphaFoldDB" id="A0A9P0BHX2"/>
<comment type="function">
    <text evidence="16">Bifunctional enzyme that catalyzes the fourth and fifth sequential steps of CoA biosynthetic pathway. The fourth reaction is catalyzed by the phosphopantetheine adenylyltransferase, coded by the coaD domain; the fifth reaction is catalyzed by the dephospho-CoA kinase, coded by the coaE domain. May act as a point of CoA biosynthesis regulation.</text>
</comment>
<dbReference type="GO" id="GO:0004140">
    <property type="term" value="F:dephospho-CoA kinase activity"/>
    <property type="evidence" value="ECO:0007669"/>
    <property type="project" value="UniProtKB-EC"/>
</dbReference>
<dbReference type="Proteomes" id="UP001154078">
    <property type="component" value="Chromosome 9"/>
</dbReference>
<dbReference type="InterPro" id="IPR004821">
    <property type="entry name" value="Cyt_trans-like"/>
</dbReference>
<dbReference type="SUPFAM" id="SSF52374">
    <property type="entry name" value="Nucleotidylyl transferase"/>
    <property type="match status" value="1"/>
</dbReference>
<comment type="catalytic activity">
    <reaction evidence="15">
        <text>3'-dephospho-CoA + ATP = ADP + CoA + H(+)</text>
        <dbReference type="Rhea" id="RHEA:18245"/>
        <dbReference type="ChEBI" id="CHEBI:15378"/>
        <dbReference type="ChEBI" id="CHEBI:30616"/>
        <dbReference type="ChEBI" id="CHEBI:57287"/>
        <dbReference type="ChEBI" id="CHEBI:57328"/>
        <dbReference type="ChEBI" id="CHEBI:456216"/>
        <dbReference type="EC" id="2.7.1.24"/>
    </reaction>
    <physiologicalReaction direction="left-to-right" evidence="15">
        <dbReference type="Rhea" id="RHEA:18246"/>
    </physiologicalReaction>
</comment>
<dbReference type="Pfam" id="PF01121">
    <property type="entry name" value="CoaE"/>
    <property type="match status" value="1"/>
</dbReference>
<keyword evidence="9" id="KW-0547">Nucleotide-binding</keyword>
<evidence type="ECO:0000256" key="6">
    <source>
        <dbReference type="ARBA" id="ARBA00022553"/>
    </source>
</evidence>
<evidence type="ECO:0000256" key="1">
    <source>
        <dbReference type="ARBA" id="ARBA00004305"/>
    </source>
</evidence>
<evidence type="ECO:0000313" key="23">
    <source>
        <dbReference type="EMBL" id="CAH0563565.1"/>
    </source>
</evidence>
<sequence length="514" mass="57868">MLCKTGLLIVSNPNKIGKILSKIQNNVKNTLYIQLLSTLSDPLGNFYPNLYNSWPKYSQTIFGIYSQAATHCKDLDVRVLLSGLKYNVAKIKTSQPIDLVIFDKTHSTTNMDNFITNRIENFSKNCNVLTLDSGDFEAPAISSNEGDKIFKHSVLGGTFDRLHIAHKLLLSEAALRSSDQVTVGVTEENMLQTKTLWELIEPIEVRTEKVADFLHDVCSDLKYEIVPINDPYGPSINDPGMGLIVVSQETLKGAEKINEIRKQKNLQPLEVKLIELIDEPNPNPIEEAKISSSTHRIRLLGTVINPIKNNEKIPQKPYIIGLTGGIASGKTNISKNLKELGAEIINCDLIAHDVYKAGKPTFDKMVEHFGQSIIGEDGEIDRKKVGPIVFKDPRELEALNNIVWPGIEKEVQEIINQSKSQVIVIEAAVLFNAGWERNCHEVWTTVVPRSEAIERLKSRNQMSEEQAKNRIESQPKNTDYVNKSNVVFCTLWPFEYTKQQVIKAWELLQNRIPS</sequence>
<evidence type="ECO:0000256" key="9">
    <source>
        <dbReference type="ARBA" id="ARBA00022741"/>
    </source>
</evidence>
<keyword evidence="5" id="KW-0963">Cytoplasm</keyword>
<reference evidence="23" key="1">
    <citation type="submission" date="2021-12" db="EMBL/GenBank/DDBJ databases">
        <authorList>
            <person name="King R."/>
        </authorList>
    </citation>
    <scope>NUCLEOTIDE SEQUENCE</scope>
</reference>
<evidence type="ECO:0000256" key="14">
    <source>
        <dbReference type="ARBA" id="ARBA00051310"/>
    </source>
</evidence>
<evidence type="ECO:0000256" key="12">
    <source>
        <dbReference type="ARBA" id="ARBA00023128"/>
    </source>
</evidence>
<evidence type="ECO:0000313" key="24">
    <source>
        <dbReference type="Proteomes" id="UP001154078"/>
    </source>
</evidence>
<feature type="domain" description="Cytidyltransferase-like" evidence="22">
    <location>
        <begin position="154"/>
        <end position="285"/>
    </location>
</feature>
<keyword evidence="8" id="KW-0548">Nucleotidyltransferase</keyword>
<dbReference type="GO" id="GO:0005524">
    <property type="term" value="F:ATP binding"/>
    <property type="evidence" value="ECO:0007669"/>
    <property type="project" value="UniProtKB-KW"/>
</dbReference>
<name>A0A9P0BHX2_BRAAE</name>
<accession>A0A9P0BHX2</accession>
<comment type="pathway">
    <text evidence="18">Cofactor biosynthesis; coenzyme A biosynthesis; CoA from (R)-pantothenate: step 5/5.</text>
</comment>
<dbReference type="SUPFAM" id="SSF52540">
    <property type="entry name" value="P-loop containing nucleoside triphosphate hydrolases"/>
    <property type="match status" value="1"/>
</dbReference>
<dbReference type="GO" id="GO:0015937">
    <property type="term" value="P:coenzyme A biosynthetic process"/>
    <property type="evidence" value="ECO:0007669"/>
    <property type="project" value="InterPro"/>
</dbReference>
<dbReference type="EC" id="2.7.7.3" evidence="4"/>